<organism evidence="1 2">
    <name type="scientific">Eiseniibacteriota bacterium</name>
    <dbReference type="NCBI Taxonomy" id="2212470"/>
    <lineage>
        <taxon>Bacteria</taxon>
        <taxon>Candidatus Eiseniibacteriota</taxon>
    </lineage>
</organism>
<gene>
    <name evidence="1" type="ORF">HOP12_15230</name>
</gene>
<dbReference type="AlphaFoldDB" id="A0A849SR88"/>
<accession>A0A849SR88</accession>
<name>A0A849SR88_UNCEI</name>
<reference evidence="1 2" key="1">
    <citation type="submission" date="2020-04" db="EMBL/GenBank/DDBJ databases">
        <title>Metagenomic profiling of ammonia- and methane-oxidizing microorganisms in a Dutch drinking water treatment plant.</title>
        <authorList>
            <person name="Poghosyan L."/>
            <person name="Leucker S."/>
        </authorList>
    </citation>
    <scope>NUCLEOTIDE SEQUENCE [LARGE SCALE GENOMIC DNA]</scope>
    <source>
        <strain evidence="1">S-RSF-IL-03</strain>
    </source>
</reference>
<protein>
    <submittedName>
        <fullName evidence="1">Asparaginase</fullName>
    </submittedName>
</protein>
<dbReference type="PANTHER" id="PTHR42110:SF1">
    <property type="entry name" value="L-ASPARAGINASE, PUTATIVE (AFU_ORTHOLOGUE AFUA_3G11890)-RELATED"/>
    <property type="match status" value="1"/>
</dbReference>
<evidence type="ECO:0000313" key="1">
    <source>
        <dbReference type="EMBL" id="NOT35497.1"/>
    </source>
</evidence>
<sequence length="345" mass="36833">MVFELEVIAWRGSIAESRHRVEVAIADARGQSLGGTAQLNRHTTMRSCAKPFQLVPLVVRGHADRLGLGDEDLAIMAASHSGGRMHVERVQRLLDRIGLGAEALACGWHEPLDSEMLAEVRKHPELRSPLQHNCSGKHAGMLALALAEGWPIAGYEHAEHPVQRLMRETVAEWAGLRAPDLEIAIDGCSATVFALPLSAIATAYARLAGARLDGAAGERALARIRNAMAAHPRLTAGAGRFSTDLMEATRGELISKVGAEGLESVACPARAHGLAVRVEDGANRATPPACLAVLEQLGWLDEAARSALESHRRVPIDNAAGLRVGVLDVELRTLPAAVTPERNFA</sequence>
<dbReference type="InterPro" id="IPR010349">
    <property type="entry name" value="Asparaginase_II"/>
</dbReference>
<proteinExistence type="predicted"/>
<dbReference type="PANTHER" id="PTHR42110">
    <property type="entry name" value="L-ASPARAGINASE, PUTATIVE (AFU_ORTHOLOGUE AFUA_3G11890)-RELATED"/>
    <property type="match status" value="1"/>
</dbReference>
<dbReference type="Proteomes" id="UP000580839">
    <property type="component" value="Unassembled WGS sequence"/>
</dbReference>
<comment type="caution">
    <text evidence="1">The sequence shown here is derived from an EMBL/GenBank/DDBJ whole genome shotgun (WGS) entry which is preliminary data.</text>
</comment>
<dbReference type="Pfam" id="PF06089">
    <property type="entry name" value="Asparaginase_II"/>
    <property type="match status" value="1"/>
</dbReference>
<dbReference type="EMBL" id="JABFRW010000199">
    <property type="protein sequence ID" value="NOT35497.1"/>
    <property type="molecule type" value="Genomic_DNA"/>
</dbReference>
<evidence type="ECO:0000313" key="2">
    <source>
        <dbReference type="Proteomes" id="UP000580839"/>
    </source>
</evidence>